<gene>
    <name evidence="1" type="ORF">N7452_004230</name>
</gene>
<proteinExistence type="predicted"/>
<evidence type="ECO:0000313" key="2">
    <source>
        <dbReference type="Proteomes" id="UP001147695"/>
    </source>
</evidence>
<reference evidence="1" key="2">
    <citation type="journal article" date="2023" name="IMA Fungus">
        <title>Comparative genomic study of the Penicillium genus elucidates a diverse pangenome and 15 lateral gene transfer events.</title>
        <authorList>
            <person name="Petersen C."/>
            <person name="Sorensen T."/>
            <person name="Nielsen M.R."/>
            <person name="Sondergaard T.E."/>
            <person name="Sorensen J.L."/>
            <person name="Fitzpatrick D.A."/>
            <person name="Frisvad J.C."/>
            <person name="Nielsen K.L."/>
        </authorList>
    </citation>
    <scope>NUCLEOTIDE SEQUENCE</scope>
    <source>
        <strain evidence="1">IBT 35673</strain>
    </source>
</reference>
<protein>
    <submittedName>
        <fullName evidence="1">Uncharacterized protein</fullName>
    </submittedName>
</protein>
<sequence length="235" mass="26039">MAEPAGTRTPTAQAAKAAQGSISALLEEIKATEQTNHALRGLSRRLYSADNTLGTFASEINQADFCKLSLEIQHHIRMAIWGSQDACARFQIGFQEWNLPSSFLHETDGDDLGIFESLELQLLSERLQLLEKAIGMALEVSTLVIAFSTRRDISDEECTSALVKENNLLSAIIEANKRQHAHLERQRGLKRVASEIEGHGLAMQHPRKVFNGLFAEISQLNIDEGPIQETKTSFV</sequence>
<accession>A0A9W9UKX1</accession>
<organism evidence="1 2">
    <name type="scientific">Penicillium brevicompactum</name>
    <dbReference type="NCBI Taxonomy" id="5074"/>
    <lineage>
        <taxon>Eukaryota</taxon>
        <taxon>Fungi</taxon>
        <taxon>Dikarya</taxon>
        <taxon>Ascomycota</taxon>
        <taxon>Pezizomycotina</taxon>
        <taxon>Eurotiomycetes</taxon>
        <taxon>Eurotiomycetidae</taxon>
        <taxon>Eurotiales</taxon>
        <taxon>Aspergillaceae</taxon>
        <taxon>Penicillium</taxon>
    </lineage>
</organism>
<evidence type="ECO:0000313" key="1">
    <source>
        <dbReference type="EMBL" id="KAJ5346226.1"/>
    </source>
</evidence>
<name>A0A9W9UKX1_PENBR</name>
<comment type="caution">
    <text evidence="1">The sequence shown here is derived from an EMBL/GenBank/DDBJ whole genome shotgun (WGS) entry which is preliminary data.</text>
</comment>
<dbReference type="Proteomes" id="UP001147695">
    <property type="component" value="Unassembled WGS sequence"/>
</dbReference>
<dbReference type="AlphaFoldDB" id="A0A9W9UKX1"/>
<reference evidence="1" key="1">
    <citation type="submission" date="2022-12" db="EMBL/GenBank/DDBJ databases">
        <authorList>
            <person name="Petersen C."/>
        </authorList>
    </citation>
    <scope>NUCLEOTIDE SEQUENCE</scope>
    <source>
        <strain evidence="1">IBT 35673</strain>
    </source>
</reference>
<dbReference type="EMBL" id="JAPZBQ010000002">
    <property type="protein sequence ID" value="KAJ5346226.1"/>
    <property type="molecule type" value="Genomic_DNA"/>
</dbReference>